<dbReference type="Proteomes" id="UP001153555">
    <property type="component" value="Unassembled WGS sequence"/>
</dbReference>
<dbReference type="OrthoDB" id="1908857at2759"/>
<gene>
    <name evidence="1" type="ORF">SHERM_21319</name>
</gene>
<protein>
    <submittedName>
        <fullName evidence="1">Uncharacterized protein</fullName>
    </submittedName>
</protein>
<sequence length="628" mass="68203">MWSALQNLWPFSAFTYDDLRASDLIVKKLPIPESTRHFVYAIREPESGAVIYVLSAQNLSERSALDAEYLIREVKPDAVVVQVGPSNNPEAREKLLKDCKNGSKDDDKCLDEDSVPTSVFEVLKRCFTHKVNREKYEDVAGNLVLREIFGVSFNGHFTAAKKAADEVGASFLILESPFVKCSTSECDLDEEGESLNLGAAFQSPFGLQPSGLASGRMGSPNVSLSSKAFHIATDAVQSRMVKLLSSYLASLSPLSSPECENIRPEDNYAVPQFAKCVYPLLVDLHDIFVEIPSMKMALASAQKLLYDVNKGEIVDNRILSEVYAFQIAVEGLRIALNNAGRMLLRNSVSNHCEFCDLPMEDKSHAILAHALRSQTKNYKSIVAIIDASGLAGLRKHWNTNIPSDVKNTVDQLVTTFEDGDFLNNGGKKWILADKPVVAMGAGATAAVGASSLSKVIPASTFVKMATLHLPSSLKLILTQTQKAFLFAFGPTKVAAPGFKGATTKAVLSAEKIRAVAHSMIASAEKTSLSAMRTAFYEIMRKRGARSIGFMPFATFGGSITTCAGLLIYGDGIECAAESFPAAHSIASLGRGIQSLHETSQVVGPAERSRIQKSIESLLYKCKNLKIQR</sequence>
<evidence type="ECO:0000313" key="2">
    <source>
        <dbReference type="Proteomes" id="UP001153555"/>
    </source>
</evidence>
<comment type="caution">
    <text evidence="1">The sequence shown here is derived from an EMBL/GenBank/DDBJ whole genome shotgun (WGS) entry which is preliminary data.</text>
</comment>
<proteinExistence type="predicted"/>
<keyword evidence="2" id="KW-1185">Reference proteome</keyword>
<evidence type="ECO:0000313" key="1">
    <source>
        <dbReference type="EMBL" id="CAA0824369.1"/>
    </source>
</evidence>
<accession>A0A9N7N765</accession>
<dbReference type="PANTHER" id="PTHR36020">
    <property type="entry name" value="TRANSMEMBRANE PROTEIN"/>
    <property type="match status" value="1"/>
</dbReference>
<organism evidence="1 2">
    <name type="scientific">Striga hermonthica</name>
    <name type="common">Purple witchweed</name>
    <name type="synonym">Buchnera hermonthica</name>
    <dbReference type="NCBI Taxonomy" id="68872"/>
    <lineage>
        <taxon>Eukaryota</taxon>
        <taxon>Viridiplantae</taxon>
        <taxon>Streptophyta</taxon>
        <taxon>Embryophyta</taxon>
        <taxon>Tracheophyta</taxon>
        <taxon>Spermatophyta</taxon>
        <taxon>Magnoliopsida</taxon>
        <taxon>eudicotyledons</taxon>
        <taxon>Gunneridae</taxon>
        <taxon>Pentapetalae</taxon>
        <taxon>asterids</taxon>
        <taxon>lamiids</taxon>
        <taxon>Lamiales</taxon>
        <taxon>Orobanchaceae</taxon>
        <taxon>Buchnereae</taxon>
        <taxon>Striga</taxon>
    </lineage>
</organism>
<reference evidence="1" key="1">
    <citation type="submission" date="2019-12" db="EMBL/GenBank/DDBJ databases">
        <authorList>
            <person name="Scholes J."/>
        </authorList>
    </citation>
    <scope>NUCLEOTIDE SEQUENCE</scope>
</reference>
<name>A0A9N7N765_STRHE</name>
<dbReference type="AlphaFoldDB" id="A0A9N7N765"/>
<dbReference type="EMBL" id="CACSLK010024742">
    <property type="protein sequence ID" value="CAA0824369.1"/>
    <property type="molecule type" value="Genomic_DNA"/>
</dbReference>
<dbReference type="PANTHER" id="PTHR36020:SF1">
    <property type="entry name" value="TRANSMEMBRANE PROTEIN"/>
    <property type="match status" value="1"/>
</dbReference>